<name>A0ACB8E221_DERSI</name>
<accession>A0ACB8E221</accession>
<evidence type="ECO:0000313" key="1">
    <source>
        <dbReference type="EMBL" id="KAH7980563.1"/>
    </source>
</evidence>
<reference evidence="1" key="1">
    <citation type="submission" date="2020-05" db="EMBL/GenBank/DDBJ databases">
        <title>Large-scale comparative analyses of tick genomes elucidate their genetic diversity and vector capacities.</title>
        <authorList>
            <person name="Jia N."/>
            <person name="Wang J."/>
            <person name="Shi W."/>
            <person name="Du L."/>
            <person name="Sun Y."/>
            <person name="Zhan W."/>
            <person name="Jiang J."/>
            <person name="Wang Q."/>
            <person name="Zhang B."/>
            <person name="Ji P."/>
            <person name="Sakyi L.B."/>
            <person name="Cui X."/>
            <person name="Yuan T."/>
            <person name="Jiang B."/>
            <person name="Yang W."/>
            <person name="Lam T.T.-Y."/>
            <person name="Chang Q."/>
            <person name="Ding S."/>
            <person name="Wang X."/>
            <person name="Zhu J."/>
            <person name="Ruan X."/>
            <person name="Zhao L."/>
            <person name="Wei J."/>
            <person name="Que T."/>
            <person name="Du C."/>
            <person name="Cheng J."/>
            <person name="Dai P."/>
            <person name="Han X."/>
            <person name="Huang E."/>
            <person name="Gao Y."/>
            <person name="Liu J."/>
            <person name="Shao H."/>
            <person name="Ye R."/>
            <person name="Li L."/>
            <person name="Wei W."/>
            <person name="Wang X."/>
            <person name="Wang C."/>
            <person name="Yang T."/>
            <person name="Huo Q."/>
            <person name="Li W."/>
            <person name="Guo W."/>
            <person name="Chen H."/>
            <person name="Zhou L."/>
            <person name="Ni X."/>
            <person name="Tian J."/>
            <person name="Zhou Y."/>
            <person name="Sheng Y."/>
            <person name="Liu T."/>
            <person name="Pan Y."/>
            <person name="Xia L."/>
            <person name="Li J."/>
            <person name="Zhao F."/>
            <person name="Cao W."/>
        </authorList>
    </citation>
    <scope>NUCLEOTIDE SEQUENCE</scope>
    <source>
        <strain evidence="1">Dsil-2018</strain>
    </source>
</reference>
<protein>
    <submittedName>
        <fullName evidence="1">Uncharacterized protein</fullName>
    </submittedName>
</protein>
<evidence type="ECO:0000313" key="2">
    <source>
        <dbReference type="Proteomes" id="UP000821865"/>
    </source>
</evidence>
<sequence length="348" mass="37669">MRNLPQRSISGLPFCLSLNNSLLPFVPSPEVIMVGARGVVPLVGLAICRELFTRARKPTVACKRSRNETGNCAISRDRPKSVAPRLRRVQRPQDGVSVAKESTAVRAAPFVFERRSLFVLPVWPPVSTCRASSARQHGSELSRVSFVAAASRSGSAYRRQAATTLPQRSVFESDRRQEDRAVCVSSLHIGPRVHAYVTAFLAHRTTEISYGPLSSPSFSLGNKGTPQSSVLSPLLFNVTLFPLACALLTIPALSHPFYADDITLWVTTGNLGDMETTLQAGVDALRSGQIGAFAPSASGDGPPVAFSIHSQSPLTENPFPSSLLSASSDSFINAPVDYRARWQRNRIN</sequence>
<dbReference type="Proteomes" id="UP000821865">
    <property type="component" value="Chromosome 1"/>
</dbReference>
<dbReference type="EMBL" id="CM023470">
    <property type="protein sequence ID" value="KAH7980563.1"/>
    <property type="molecule type" value="Genomic_DNA"/>
</dbReference>
<organism evidence="1 2">
    <name type="scientific">Dermacentor silvarum</name>
    <name type="common">Tick</name>
    <dbReference type="NCBI Taxonomy" id="543639"/>
    <lineage>
        <taxon>Eukaryota</taxon>
        <taxon>Metazoa</taxon>
        <taxon>Ecdysozoa</taxon>
        <taxon>Arthropoda</taxon>
        <taxon>Chelicerata</taxon>
        <taxon>Arachnida</taxon>
        <taxon>Acari</taxon>
        <taxon>Parasitiformes</taxon>
        <taxon>Ixodida</taxon>
        <taxon>Ixodoidea</taxon>
        <taxon>Ixodidae</taxon>
        <taxon>Rhipicephalinae</taxon>
        <taxon>Dermacentor</taxon>
    </lineage>
</organism>
<comment type="caution">
    <text evidence="1">The sequence shown here is derived from an EMBL/GenBank/DDBJ whole genome shotgun (WGS) entry which is preliminary data.</text>
</comment>
<keyword evidence="2" id="KW-1185">Reference proteome</keyword>
<gene>
    <name evidence="1" type="ORF">HPB49_017265</name>
</gene>
<proteinExistence type="predicted"/>